<dbReference type="AlphaFoldDB" id="A0AAE0G5R6"/>
<evidence type="ECO:0000256" key="1">
    <source>
        <dbReference type="SAM" id="Coils"/>
    </source>
</evidence>
<keyword evidence="1" id="KW-0175">Coiled coil</keyword>
<reference evidence="3 4" key="1">
    <citation type="journal article" date="2015" name="Genome Biol. Evol.">
        <title>Comparative Genomics of a Bacterivorous Green Alga Reveals Evolutionary Causalities and Consequences of Phago-Mixotrophic Mode of Nutrition.</title>
        <authorList>
            <person name="Burns J.A."/>
            <person name="Paasch A."/>
            <person name="Narechania A."/>
            <person name="Kim E."/>
        </authorList>
    </citation>
    <scope>NUCLEOTIDE SEQUENCE [LARGE SCALE GENOMIC DNA]</scope>
    <source>
        <strain evidence="3 4">PLY_AMNH</strain>
    </source>
</reference>
<comment type="caution">
    <text evidence="3">The sequence shown here is derived from an EMBL/GenBank/DDBJ whole genome shotgun (WGS) entry which is preliminary data.</text>
</comment>
<protein>
    <submittedName>
        <fullName evidence="3">Uncharacterized protein</fullName>
    </submittedName>
</protein>
<name>A0AAE0G5R6_9CHLO</name>
<dbReference type="EMBL" id="LGRX02009141">
    <property type="protein sequence ID" value="KAK3272125.1"/>
    <property type="molecule type" value="Genomic_DNA"/>
</dbReference>
<evidence type="ECO:0000256" key="2">
    <source>
        <dbReference type="SAM" id="MobiDB-lite"/>
    </source>
</evidence>
<proteinExistence type="predicted"/>
<keyword evidence="4" id="KW-1185">Reference proteome</keyword>
<accession>A0AAE0G5R6</accession>
<feature type="non-terminal residue" evidence="3">
    <location>
        <position position="446"/>
    </location>
</feature>
<feature type="compositionally biased region" description="Polar residues" evidence="2">
    <location>
        <begin position="121"/>
        <end position="135"/>
    </location>
</feature>
<dbReference type="Proteomes" id="UP001190700">
    <property type="component" value="Unassembled WGS sequence"/>
</dbReference>
<feature type="region of interest" description="Disordered" evidence="2">
    <location>
        <begin position="104"/>
        <end position="136"/>
    </location>
</feature>
<organism evidence="3 4">
    <name type="scientific">Cymbomonas tetramitiformis</name>
    <dbReference type="NCBI Taxonomy" id="36881"/>
    <lineage>
        <taxon>Eukaryota</taxon>
        <taxon>Viridiplantae</taxon>
        <taxon>Chlorophyta</taxon>
        <taxon>Pyramimonadophyceae</taxon>
        <taxon>Pyramimonadales</taxon>
        <taxon>Pyramimonadaceae</taxon>
        <taxon>Cymbomonas</taxon>
    </lineage>
</organism>
<evidence type="ECO:0000313" key="4">
    <source>
        <dbReference type="Proteomes" id="UP001190700"/>
    </source>
</evidence>
<gene>
    <name evidence="3" type="ORF">CYMTET_19561</name>
</gene>
<evidence type="ECO:0000313" key="3">
    <source>
        <dbReference type="EMBL" id="KAK3272125.1"/>
    </source>
</evidence>
<sequence length="446" mass="50799">MTTTLPALPPASPVRLSLTTNISTDQDNGKVSMMSYRDDTPAEFIPYGVRCLAPASRALQSVLQPRLEPRPVSGLRSPSVAPEDIATNPKEAPMHRYLLQLSDPESNPQALPAEGIEGRSQPATAPHSNTATSAPTHYDAKVGWDPNHPNLDTGVWSSNHRYKRMNYGRNYAGKHEPTYYGMEPESLWRQYATNELDVMNDVQDMCKYVAQLRPKSLQDFKPLLILCQSLLQDFMEGRRFLYSREIYEVQKRHSFEVSNYLETIEKMEEEIKNLKGGANYQAKMGLMSKTLSMVASKKEKSMKEKVKEWEDQMNEMRAELESMQAKLNSARIEKDSHRKKIEKFQRQLEYSTTMRKELEENNQALKHELAQITNGIPTILLKDLVRVPALAGHLTNNLVRKQVADKVIFDMMTDTALMEVLVSPQLQQILKDPKFQANLSNPAFIQ</sequence>
<feature type="coiled-coil region" evidence="1">
    <location>
        <begin position="257"/>
        <end position="375"/>
    </location>
</feature>